<reference evidence="1 2" key="1">
    <citation type="submission" date="2019-07" db="EMBL/GenBank/DDBJ databases">
        <title>Whole genome shotgun sequence of Microvirga aerophila NBRC 106136.</title>
        <authorList>
            <person name="Hosoyama A."/>
            <person name="Uohara A."/>
            <person name="Ohji S."/>
            <person name="Ichikawa N."/>
        </authorList>
    </citation>
    <scope>NUCLEOTIDE SEQUENCE [LARGE SCALE GENOMIC DNA]</scope>
    <source>
        <strain evidence="1 2">NBRC 106136</strain>
    </source>
</reference>
<dbReference type="EMBL" id="BJYU01000107">
    <property type="protein sequence ID" value="GEO17484.1"/>
    <property type="molecule type" value="Genomic_DNA"/>
</dbReference>
<name>A0A512BZU2_9HYPH</name>
<gene>
    <name evidence="1" type="ORF">MAE02_51800</name>
</gene>
<proteinExistence type="predicted"/>
<protein>
    <submittedName>
        <fullName evidence="1">Uncharacterized protein</fullName>
    </submittedName>
</protein>
<dbReference type="Proteomes" id="UP000321085">
    <property type="component" value="Unassembled WGS sequence"/>
</dbReference>
<evidence type="ECO:0000313" key="2">
    <source>
        <dbReference type="Proteomes" id="UP000321085"/>
    </source>
</evidence>
<evidence type="ECO:0000313" key="1">
    <source>
        <dbReference type="EMBL" id="GEO17484.1"/>
    </source>
</evidence>
<keyword evidence="2" id="KW-1185">Reference proteome</keyword>
<sequence>MVEATYVVGQTCHLAYGSGEFKVHDLENIGDTELVFTTVGFPGSANSPLPLPVQAADAPQIA</sequence>
<accession>A0A512BZU2</accession>
<organism evidence="1 2">
    <name type="scientific">Microvirga aerophila</name>
    <dbReference type="NCBI Taxonomy" id="670291"/>
    <lineage>
        <taxon>Bacteria</taxon>
        <taxon>Pseudomonadati</taxon>
        <taxon>Pseudomonadota</taxon>
        <taxon>Alphaproteobacteria</taxon>
        <taxon>Hyphomicrobiales</taxon>
        <taxon>Methylobacteriaceae</taxon>
        <taxon>Microvirga</taxon>
    </lineage>
</organism>
<comment type="caution">
    <text evidence="1">The sequence shown here is derived from an EMBL/GenBank/DDBJ whole genome shotgun (WGS) entry which is preliminary data.</text>
</comment>
<dbReference type="AlphaFoldDB" id="A0A512BZU2"/>